<dbReference type="InterPro" id="IPR036812">
    <property type="entry name" value="NAD(P)_OxRdtase_dom_sf"/>
</dbReference>
<proteinExistence type="predicted"/>
<keyword evidence="1" id="KW-0560">Oxidoreductase</keyword>
<reference evidence="3 4" key="1">
    <citation type="journal article" date="2024" name="J. Plant Pathol.">
        <title>Sequence and assembly of the genome of Seiridium unicorne, isolate CBS 538.82, causal agent of cypress canker disease.</title>
        <authorList>
            <person name="Scali E."/>
            <person name="Rocca G.D."/>
            <person name="Danti R."/>
            <person name="Garbelotto M."/>
            <person name="Barberini S."/>
            <person name="Baroncelli R."/>
            <person name="Emiliani G."/>
        </authorList>
    </citation>
    <scope>NUCLEOTIDE SEQUENCE [LARGE SCALE GENOMIC DNA]</scope>
    <source>
        <strain evidence="3 4">BM-138-508</strain>
    </source>
</reference>
<evidence type="ECO:0000256" key="1">
    <source>
        <dbReference type="ARBA" id="ARBA00023002"/>
    </source>
</evidence>
<dbReference type="InterPro" id="IPR023210">
    <property type="entry name" value="NADP_OxRdtase_dom"/>
</dbReference>
<dbReference type="Proteomes" id="UP001408356">
    <property type="component" value="Unassembled WGS sequence"/>
</dbReference>
<dbReference type="InterPro" id="IPR020471">
    <property type="entry name" value="AKR"/>
</dbReference>
<dbReference type="Pfam" id="PF00248">
    <property type="entry name" value="Aldo_ket_red"/>
    <property type="match status" value="1"/>
</dbReference>
<protein>
    <submittedName>
        <fullName evidence="3">Aldo-keto reductase</fullName>
    </submittedName>
</protein>
<feature type="domain" description="NADP-dependent oxidoreductase" evidence="2">
    <location>
        <begin position="14"/>
        <end position="219"/>
    </location>
</feature>
<accession>A0ABR2ULZ9</accession>
<comment type="caution">
    <text evidence="3">The sequence shown here is derived from an EMBL/GenBank/DDBJ whole genome shotgun (WGS) entry which is preliminary data.</text>
</comment>
<name>A0ABR2ULZ9_9PEZI</name>
<dbReference type="EMBL" id="JARVKF010000416">
    <property type="protein sequence ID" value="KAK9415461.1"/>
    <property type="molecule type" value="Genomic_DNA"/>
</dbReference>
<dbReference type="Gene3D" id="3.20.20.100">
    <property type="entry name" value="NADP-dependent oxidoreductase domain"/>
    <property type="match status" value="1"/>
</dbReference>
<dbReference type="PANTHER" id="PTHR11732">
    <property type="entry name" value="ALDO/KETO REDUCTASE"/>
    <property type="match status" value="1"/>
</dbReference>
<keyword evidence="4" id="KW-1185">Reference proteome</keyword>
<evidence type="ECO:0000259" key="2">
    <source>
        <dbReference type="Pfam" id="PF00248"/>
    </source>
</evidence>
<evidence type="ECO:0000313" key="4">
    <source>
        <dbReference type="Proteomes" id="UP001408356"/>
    </source>
</evidence>
<evidence type="ECO:0000313" key="3">
    <source>
        <dbReference type="EMBL" id="KAK9415461.1"/>
    </source>
</evidence>
<organism evidence="3 4">
    <name type="scientific">Seiridium unicorne</name>
    <dbReference type="NCBI Taxonomy" id="138068"/>
    <lineage>
        <taxon>Eukaryota</taxon>
        <taxon>Fungi</taxon>
        <taxon>Dikarya</taxon>
        <taxon>Ascomycota</taxon>
        <taxon>Pezizomycotina</taxon>
        <taxon>Sordariomycetes</taxon>
        <taxon>Xylariomycetidae</taxon>
        <taxon>Amphisphaeriales</taxon>
        <taxon>Sporocadaceae</taxon>
        <taxon>Seiridium</taxon>
    </lineage>
</organism>
<dbReference type="SUPFAM" id="SSF51430">
    <property type="entry name" value="NAD(P)-linked oxidoreductase"/>
    <property type="match status" value="1"/>
</dbReference>
<gene>
    <name evidence="3" type="ORF">SUNI508_10485</name>
</gene>
<sequence length="314" mass="34384">MAHYEGIPAVIYGTAFKFDKSADLVLSALKAGFRGIDTAGSLHAYREKLVGDAISTAIADGIVQRHELWIQTKFSPFKEGRDPAVYPYDLSANTAVRVDQSIQSSMKNLRTTYLDSLILHSLCPTIEETLATWKAMETYVPSKVGILGISNVDLATLSTLYEAAIVKPAIVQNLFTENMAASPNPNFPADLPYPVDKYDKEVRQFCAAHGITYTPWGLLWGNPTFMEKLDVFEKLASNVGITKQVACFGCMRSLAGPRISILCGTKQISRMNETLTGMALIDEYLAGSGEARNNWNDSVATIQQIVDGHHATLP</sequence>